<comment type="caution">
    <text evidence="1">The sequence shown here is derived from an EMBL/GenBank/DDBJ whole genome shotgun (WGS) entry which is preliminary data.</text>
</comment>
<dbReference type="RefSeq" id="WP_344687362.1">
    <property type="nucleotide sequence ID" value="NZ_BAAAVV010000002.1"/>
</dbReference>
<evidence type="ECO:0000313" key="1">
    <source>
        <dbReference type="EMBL" id="GAA3159668.1"/>
    </source>
</evidence>
<protein>
    <submittedName>
        <fullName evidence="1">EcsC family protein</fullName>
    </submittedName>
</protein>
<organism evidence="1 2">
    <name type="scientific">Blastococcus jejuensis</name>
    <dbReference type="NCBI Taxonomy" id="351224"/>
    <lineage>
        <taxon>Bacteria</taxon>
        <taxon>Bacillati</taxon>
        <taxon>Actinomycetota</taxon>
        <taxon>Actinomycetes</taxon>
        <taxon>Geodermatophilales</taxon>
        <taxon>Geodermatophilaceae</taxon>
        <taxon>Blastococcus</taxon>
    </lineage>
</organism>
<gene>
    <name evidence="1" type="ORF">GCM10010531_08850</name>
</gene>
<dbReference type="InterPro" id="IPR024787">
    <property type="entry name" value="EcsC"/>
</dbReference>
<accession>A0ABP6NVP2</accession>
<dbReference type="EMBL" id="BAAAVV010000002">
    <property type="protein sequence ID" value="GAA3159668.1"/>
    <property type="molecule type" value="Genomic_DNA"/>
</dbReference>
<proteinExistence type="predicted"/>
<dbReference type="Pfam" id="PF12787">
    <property type="entry name" value="EcsC"/>
    <property type="match status" value="1"/>
</dbReference>
<dbReference type="Proteomes" id="UP001499924">
    <property type="component" value="Unassembled WGS sequence"/>
</dbReference>
<name>A0ABP6NVP2_9ACTN</name>
<sequence>MGTAEIETVLEDGAQASLGEDEKRTVAKFVDKIVEAGIDGVGPLESARNIAEQHRLQHADVEVAIDRLIATHTRLVAATGFATGLGGVFALPVTIPTDAAVLYTLSARCVAAVAHLRGYDIESDEVRSVVLLTLLGAGGAAVAAEAGVQLGSKAALAALQRVPGRVLIEINKKVGFRLFTKFGTKGVVNLGKMVPLVGGGVGAGINAAAMRSAGKYSKRNFPKA</sequence>
<reference evidence="2" key="1">
    <citation type="journal article" date="2019" name="Int. J. Syst. Evol. Microbiol.">
        <title>The Global Catalogue of Microorganisms (GCM) 10K type strain sequencing project: providing services to taxonomists for standard genome sequencing and annotation.</title>
        <authorList>
            <consortium name="The Broad Institute Genomics Platform"/>
            <consortium name="The Broad Institute Genome Sequencing Center for Infectious Disease"/>
            <person name="Wu L."/>
            <person name="Ma J."/>
        </authorList>
    </citation>
    <scope>NUCLEOTIDE SEQUENCE [LARGE SCALE GENOMIC DNA]</scope>
    <source>
        <strain evidence="2">JCM 15614</strain>
    </source>
</reference>
<evidence type="ECO:0000313" key="2">
    <source>
        <dbReference type="Proteomes" id="UP001499924"/>
    </source>
</evidence>
<keyword evidence="2" id="KW-1185">Reference proteome</keyword>